<dbReference type="FunFam" id="3.40.50.1380:FF:000001">
    <property type="entry name" value="Bifunctional purine biosynthesis protein PurH"/>
    <property type="match status" value="1"/>
</dbReference>
<evidence type="ECO:0000256" key="1">
    <source>
        <dbReference type="ARBA" id="ARBA00004844"/>
    </source>
</evidence>
<dbReference type="PANTHER" id="PTHR11692">
    <property type="entry name" value="BIFUNCTIONAL PURINE BIOSYNTHESIS PROTEIN PURH"/>
    <property type="match status" value="1"/>
</dbReference>
<evidence type="ECO:0000256" key="5">
    <source>
        <dbReference type="ARBA" id="ARBA00022755"/>
    </source>
</evidence>
<dbReference type="SMART" id="SM00798">
    <property type="entry name" value="AICARFT_IMPCHas"/>
    <property type="match status" value="1"/>
</dbReference>
<comment type="catalytic activity">
    <reaction evidence="8 10">
        <text>(6R)-10-formyltetrahydrofolate + 5-amino-1-(5-phospho-beta-D-ribosyl)imidazole-4-carboxamide = 5-formamido-1-(5-phospho-D-ribosyl)imidazole-4-carboxamide + (6S)-5,6,7,8-tetrahydrofolate</text>
        <dbReference type="Rhea" id="RHEA:22192"/>
        <dbReference type="ChEBI" id="CHEBI:57453"/>
        <dbReference type="ChEBI" id="CHEBI:58467"/>
        <dbReference type="ChEBI" id="CHEBI:58475"/>
        <dbReference type="ChEBI" id="CHEBI:195366"/>
        <dbReference type="EC" id="2.1.2.3"/>
    </reaction>
</comment>
<dbReference type="Pfam" id="PF02142">
    <property type="entry name" value="MGS"/>
    <property type="match status" value="1"/>
</dbReference>
<keyword evidence="6 10" id="KW-0378">Hydrolase</keyword>
<feature type="domain" description="MGS-like" evidence="11">
    <location>
        <begin position="1"/>
        <end position="147"/>
    </location>
</feature>
<evidence type="ECO:0000256" key="3">
    <source>
        <dbReference type="ARBA" id="ARBA00007667"/>
    </source>
</evidence>
<dbReference type="GO" id="GO:0004643">
    <property type="term" value="F:phosphoribosylaminoimidazolecarboxamide formyltransferase activity"/>
    <property type="evidence" value="ECO:0007669"/>
    <property type="project" value="UniProtKB-UniRule"/>
</dbReference>
<keyword evidence="13" id="KW-1185">Reference proteome</keyword>
<comment type="similarity">
    <text evidence="3 10">Belongs to the PurH family.</text>
</comment>
<dbReference type="Gene3D" id="3.40.50.1380">
    <property type="entry name" value="Methylglyoxal synthase-like domain"/>
    <property type="match status" value="1"/>
</dbReference>
<dbReference type="GO" id="GO:0006189">
    <property type="term" value="P:'de novo' IMP biosynthetic process"/>
    <property type="evidence" value="ECO:0007669"/>
    <property type="project" value="UniProtKB-UniRule"/>
</dbReference>
<comment type="domain">
    <text evidence="10">The IMP cyclohydrolase activity resides in the N-terminal region.</text>
</comment>
<reference evidence="12 13" key="1">
    <citation type="journal article" date="2012" name="J. Bacteriol.">
        <title>Genome Sequence of the Filamentous Bacterium Fibrisoma limi BUZ 3T.</title>
        <authorList>
            <person name="Filippini M."/>
            <person name="Qi W."/>
            <person name="Jaenicke S."/>
            <person name="Goesmann A."/>
            <person name="Smits T.H."/>
            <person name="Bagheri H.C."/>
        </authorList>
    </citation>
    <scope>NUCLEOTIDE SEQUENCE [LARGE SCALE GENOMIC DNA]</scope>
    <source>
        <strain evidence="13">BUZ 3T</strain>
    </source>
</reference>
<gene>
    <name evidence="10" type="primary">purH</name>
    <name evidence="12" type="ORF">BN8_05785</name>
</gene>
<dbReference type="HAMAP" id="MF_00139">
    <property type="entry name" value="PurH"/>
    <property type="match status" value="1"/>
</dbReference>
<dbReference type="Gene3D" id="3.40.140.20">
    <property type="match status" value="2"/>
</dbReference>
<dbReference type="PROSITE" id="PS51855">
    <property type="entry name" value="MGS"/>
    <property type="match status" value="1"/>
</dbReference>
<dbReference type="Pfam" id="PF01808">
    <property type="entry name" value="AICARFT_IMPCHas"/>
    <property type="match status" value="1"/>
</dbReference>
<comment type="catalytic activity">
    <reaction evidence="9 10">
        <text>IMP + H2O = 5-formamido-1-(5-phospho-D-ribosyl)imidazole-4-carboxamide</text>
        <dbReference type="Rhea" id="RHEA:18445"/>
        <dbReference type="ChEBI" id="CHEBI:15377"/>
        <dbReference type="ChEBI" id="CHEBI:58053"/>
        <dbReference type="ChEBI" id="CHEBI:58467"/>
        <dbReference type="EC" id="3.5.4.10"/>
    </reaction>
</comment>
<dbReference type="FunFam" id="3.40.140.20:FF:000005">
    <property type="entry name" value="Bifunctional purine biosynthesis protein PurH"/>
    <property type="match status" value="1"/>
</dbReference>
<comment type="pathway">
    <text evidence="1 10">Purine metabolism; IMP biosynthesis via de novo pathway; IMP from 5-formamido-1-(5-phospho-D-ribosyl)imidazole-4-carboxamide: step 1/1.</text>
</comment>
<evidence type="ECO:0000256" key="8">
    <source>
        <dbReference type="ARBA" id="ARBA00050488"/>
    </source>
</evidence>
<dbReference type="PIRSF" id="PIRSF000414">
    <property type="entry name" value="AICARFT_IMPCHas"/>
    <property type="match status" value="1"/>
</dbReference>
<keyword evidence="7 10" id="KW-0511">Multifunctional enzyme</keyword>
<evidence type="ECO:0000256" key="7">
    <source>
        <dbReference type="ARBA" id="ARBA00023268"/>
    </source>
</evidence>
<dbReference type="RefSeq" id="WP_009285011.1">
    <property type="nucleotide sequence ID" value="NZ_CAIT01000009.1"/>
</dbReference>
<dbReference type="STRING" id="1185876.BN8_05785"/>
<dbReference type="NCBIfam" id="TIGR00355">
    <property type="entry name" value="purH"/>
    <property type="match status" value="1"/>
</dbReference>
<dbReference type="InterPro" id="IPR024051">
    <property type="entry name" value="AICAR_Tfase_dup_dom_sf"/>
</dbReference>
<dbReference type="OrthoDB" id="9802065at2"/>
<dbReference type="InterPro" id="IPR016193">
    <property type="entry name" value="Cytidine_deaminase-like"/>
</dbReference>
<dbReference type="EC" id="3.5.4.10" evidence="10"/>
<dbReference type="AlphaFoldDB" id="I2GRB8"/>
<evidence type="ECO:0000256" key="4">
    <source>
        <dbReference type="ARBA" id="ARBA00022679"/>
    </source>
</evidence>
<dbReference type="Proteomes" id="UP000009309">
    <property type="component" value="Unassembled WGS sequence"/>
</dbReference>
<dbReference type="EC" id="2.1.2.3" evidence="10"/>
<keyword evidence="4 10" id="KW-0808">Transferase</keyword>
<proteinExistence type="inferred from homology"/>
<evidence type="ECO:0000313" key="13">
    <source>
        <dbReference type="Proteomes" id="UP000009309"/>
    </source>
</evidence>
<evidence type="ECO:0000259" key="11">
    <source>
        <dbReference type="PROSITE" id="PS51855"/>
    </source>
</evidence>
<evidence type="ECO:0000313" key="12">
    <source>
        <dbReference type="EMBL" id="CCH56446.1"/>
    </source>
</evidence>
<dbReference type="eggNOG" id="COG0138">
    <property type="taxonomic scope" value="Bacteria"/>
</dbReference>
<protein>
    <recommendedName>
        <fullName evidence="10">Bifunctional purine biosynthesis protein PurH</fullName>
    </recommendedName>
    <domain>
        <recommendedName>
            <fullName evidence="10">Phosphoribosylaminoimidazolecarboxamide formyltransferase</fullName>
            <ecNumber evidence="10">2.1.2.3</ecNumber>
        </recommendedName>
        <alternativeName>
            <fullName evidence="10">AICAR transformylase</fullName>
        </alternativeName>
    </domain>
    <domain>
        <recommendedName>
            <fullName evidence="10">IMP cyclohydrolase</fullName>
            <ecNumber evidence="10">3.5.4.10</ecNumber>
        </recommendedName>
        <alternativeName>
            <fullName evidence="10">ATIC</fullName>
        </alternativeName>
        <alternativeName>
            <fullName evidence="10">IMP synthase</fullName>
        </alternativeName>
        <alternativeName>
            <fullName evidence="10">Inosinicase</fullName>
        </alternativeName>
    </domain>
</protein>
<evidence type="ECO:0000256" key="9">
    <source>
        <dbReference type="ARBA" id="ARBA00050687"/>
    </source>
</evidence>
<keyword evidence="5 10" id="KW-0658">Purine biosynthesis</keyword>
<comment type="pathway">
    <text evidence="2 10">Purine metabolism; IMP biosynthesis via de novo pathway; 5-formamido-1-(5-phospho-D-ribosyl)imidazole-4-carboxamide from 5-amino-1-(5-phospho-D-ribosyl)imidazole-4-carboxamide (10-formyl THF route): step 1/1.</text>
</comment>
<dbReference type="CDD" id="cd01421">
    <property type="entry name" value="IMPCH"/>
    <property type="match status" value="1"/>
</dbReference>
<comment type="caution">
    <text evidence="12">The sequence shown here is derived from an EMBL/GenBank/DDBJ whole genome shotgun (WGS) entry which is preliminary data.</text>
</comment>
<accession>I2GRB8</accession>
<evidence type="ECO:0000256" key="10">
    <source>
        <dbReference type="HAMAP-Rule" id="MF_00139"/>
    </source>
</evidence>
<dbReference type="InterPro" id="IPR011607">
    <property type="entry name" value="MGS-like_dom"/>
</dbReference>
<evidence type="ECO:0000256" key="6">
    <source>
        <dbReference type="ARBA" id="ARBA00022801"/>
    </source>
</evidence>
<dbReference type="GO" id="GO:0003937">
    <property type="term" value="F:IMP cyclohydrolase activity"/>
    <property type="evidence" value="ECO:0007669"/>
    <property type="project" value="UniProtKB-UniRule"/>
</dbReference>
<dbReference type="InterPro" id="IPR002695">
    <property type="entry name" value="PurH-like"/>
</dbReference>
<sequence length="519" mass="56479">MSLTISSALISVYYKDGLEPLVRLLHEHNVRLYSTGGTQTFIEQLGVPVTAVEDLTGYPSIFGGRVKTLHPAVMGGILYRRELPEDLAQAERHRIPPIDMVVVDLYPFEETVSAGASEEDVIEKIDIGGISLIRAAAKNHKDVLIVSSRTQYESVVSLLTEKNGATDLADRRQYAGEAFAVTSHYDTAIQAYFAGNGESPKSASELSETYKDLPQQTLRYGENPHQQATFYGDLDAMFDKLHGKELSYNNLVDVDACVGLIDEFADGAPTFAIIKHTNACGIAMAPTAKESYLNALACDPVSAFGGVIITNTTVDPETAEELNKLFMEILIAPDYAPEALDLLKSKKNRILLKRKPVELPTRMIKTILNGVLEQDKDNQTETAAQFKTVTEKAPTDSEIRALEFALKVCKHTKSNTIVLAKEGGTAYRQLLASGVGQTSRVDALKQAIEKAGAFGFDLNGAVMASDAFFPFPDCVEIADKAGITAVVQPGGSIRDQDSIDYCNQHGLAMVTTGVRHFKH</sequence>
<dbReference type="EMBL" id="CAIT01000009">
    <property type="protein sequence ID" value="CCH56446.1"/>
    <property type="molecule type" value="Genomic_DNA"/>
</dbReference>
<organism evidence="12 13">
    <name type="scientific">Fibrisoma limi BUZ 3</name>
    <dbReference type="NCBI Taxonomy" id="1185876"/>
    <lineage>
        <taxon>Bacteria</taxon>
        <taxon>Pseudomonadati</taxon>
        <taxon>Bacteroidota</taxon>
        <taxon>Cytophagia</taxon>
        <taxon>Cytophagales</taxon>
        <taxon>Spirosomataceae</taxon>
        <taxon>Fibrisoma</taxon>
    </lineage>
</organism>
<dbReference type="PANTHER" id="PTHR11692:SF0">
    <property type="entry name" value="BIFUNCTIONAL PURINE BIOSYNTHESIS PROTEIN ATIC"/>
    <property type="match status" value="1"/>
</dbReference>
<dbReference type="NCBIfam" id="NF002049">
    <property type="entry name" value="PRK00881.1"/>
    <property type="match status" value="1"/>
</dbReference>
<dbReference type="SMART" id="SM00851">
    <property type="entry name" value="MGS"/>
    <property type="match status" value="1"/>
</dbReference>
<dbReference type="UniPathway" id="UPA00074">
    <property type="reaction ID" value="UER00133"/>
</dbReference>
<evidence type="ECO:0000256" key="2">
    <source>
        <dbReference type="ARBA" id="ARBA00004954"/>
    </source>
</evidence>
<dbReference type="SUPFAM" id="SSF52335">
    <property type="entry name" value="Methylglyoxal synthase-like"/>
    <property type="match status" value="1"/>
</dbReference>
<dbReference type="FunFam" id="3.40.140.20:FF:000001">
    <property type="entry name" value="Bifunctional purine biosynthesis protein PurH"/>
    <property type="match status" value="1"/>
</dbReference>
<dbReference type="SUPFAM" id="SSF53927">
    <property type="entry name" value="Cytidine deaminase-like"/>
    <property type="match status" value="1"/>
</dbReference>
<dbReference type="GO" id="GO:0005829">
    <property type="term" value="C:cytosol"/>
    <property type="evidence" value="ECO:0007669"/>
    <property type="project" value="TreeGrafter"/>
</dbReference>
<dbReference type="InterPro" id="IPR036914">
    <property type="entry name" value="MGS-like_dom_sf"/>
</dbReference>
<name>I2GRB8_9BACT</name>